<organism evidence="1 2">
    <name type="scientific">Acinetobacter indicus</name>
    <dbReference type="NCBI Taxonomy" id="756892"/>
    <lineage>
        <taxon>Bacteria</taxon>
        <taxon>Pseudomonadati</taxon>
        <taxon>Pseudomonadota</taxon>
        <taxon>Gammaproteobacteria</taxon>
        <taxon>Moraxellales</taxon>
        <taxon>Moraxellaceae</taxon>
        <taxon>Acinetobacter</taxon>
    </lineage>
</organism>
<dbReference type="Proteomes" id="UP000503440">
    <property type="component" value="Plasmid pB18-3"/>
</dbReference>
<keyword evidence="1" id="KW-0614">Plasmid</keyword>
<evidence type="ECO:0000313" key="2">
    <source>
        <dbReference type="Proteomes" id="UP000503440"/>
    </source>
</evidence>
<evidence type="ECO:0000313" key="1">
    <source>
        <dbReference type="EMBL" id="QIC72046.1"/>
    </source>
</evidence>
<dbReference type="EMBL" id="CP044458">
    <property type="protein sequence ID" value="QIC72046.1"/>
    <property type="molecule type" value="Genomic_DNA"/>
</dbReference>
<protein>
    <submittedName>
        <fullName evidence="1">Uncharacterized protein</fullName>
    </submittedName>
</protein>
<dbReference type="RefSeq" id="WP_163146605.1">
    <property type="nucleotide sequence ID" value="NZ_CP044458.1"/>
</dbReference>
<proteinExistence type="predicted"/>
<geneLocation type="plasmid" evidence="2">
    <name>pb18-3</name>
</geneLocation>
<name>A0A6C0Y7D4_9GAMM</name>
<accession>A0A6C0Y7D4</accession>
<reference evidence="1 2" key="1">
    <citation type="submission" date="2019-09" db="EMBL/GenBank/DDBJ databases">
        <title>Non-baumannii Acinetobacter spp. carrying blaNDM-1 isolated in China.</title>
        <authorList>
            <person name="Cui C."/>
            <person name="Chen C."/>
            <person name="Sun J."/>
            <person name="Liu Y."/>
        </authorList>
    </citation>
    <scope>NUCLEOTIDE SEQUENCE [LARGE SCALE GENOMIC DNA]</scope>
    <source>
        <strain evidence="1 2">B18</strain>
        <plasmid evidence="2">pb18-3</plasmid>
    </source>
</reference>
<dbReference type="AlphaFoldDB" id="A0A6C0Y7D4"/>
<sequence length="81" mass="9134">MTLKTVNLTSQAPKYCNEALNQLIKTALTETTLYCLQSNSYKLAETLADLECEEAIIETAHPIFPFLKNELKSFRIQPIAV</sequence>
<gene>
    <name evidence="1" type="ORF">FSC09_16955</name>
</gene>